<name>A0A0J6GM56_PSETA</name>
<sequence>MDYDVKVVAGQLLLLSKSLTPEHKEDVVQSLLFAQLYANSRTDKFCQALEWDKYQVKALQEARWITTLVQTRSNQPSPRQVMSVSRLLTLQLGSVLEDGGSVRLDAVSRALTALTRTPLARQVFDEAGLMRTAMCVTEDSAPASRVSLQVTLVDPAALAVSIHIGFKARVAFADDLLTRRFSGLDVDGDVVTTVTRSELDIPNYARVRSKILSALGTQQETLVVEVGIPLVPAEWAGRSET</sequence>
<protein>
    <submittedName>
        <fullName evidence="1">Uncharacterized protein</fullName>
    </submittedName>
</protein>
<evidence type="ECO:0000313" key="4">
    <source>
        <dbReference type="Proteomes" id="UP000183155"/>
    </source>
</evidence>
<dbReference type="STRING" id="47884.SAMN04490203_4157"/>
<dbReference type="Proteomes" id="UP000036395">
    <property type="component" value="Unassembled WGS sequence"/>
</dbReference>
<dbReference type="EMBL" id="FNRS01000002">
    <property type="protein sequence ID" value="SED55406.1"/>
    <property type="molecule type" value="Genomic_DNA"/>
</dbReference>
<comment type="caution">
    <text evidence="1">The sequence shown here is derived from an EMBL/GenBank/DDBJ whole genome shotgun (WGS) entry which is preliminary data.</text>
</comment>
<dbReference type="EMBL" id="JYLA01000007">
    <property type="protein sequence ID" value="KMM83453.1"/>
    <property type="molecule type" value="Genomic_DNA"/>
</dbReference>
<organism evidence="1 3">
    <name type="scientific">Pseudomonas taetrolens</name>
    <dbReference type="NCBI Taxonomy" id="47884"/>
    <lineage>
        <taxon>Bacteria</taxon>
        <taxon>Pseudomonadati</taxon>
        <taxon>Pseudomonadota</taxon>
        <taxon>Gammaproteobacteria</taxon>
        <taxon>Pseudomonadales</taxon>
        <taxon>Pseudomonadaceae</taxon>
        <taxon>Pseudomonas</taxon>
    </lineage>
</organism>
<evidence type="ECO:0000313" key="2">
    <source>
        <dbReference type="EMBL" id="SED55406.1"/>
    </source>
</evidence>
<evidence type="ECO:0000313" key="1">
    <source>
        <dbReference type="EMBL" id="KMM83453.1"/>
    </source>
</evidence>
<dbReference type="RefSeq" id="WP_048382680.1">
    <property type="nucleotide sequence ID" value="NZ_FNRS01000002.1"/>
</dbReference>
<dbReference type="AlphaFoldDB" id="A0A0J6GM56"/>
<keyword evidence="4" id="KW-1185">Reference proteome</keyword>
<accession>A0A0J6GM56</accession>
<proteinExistence type="predicted"/>
<reference evidence="1 3" key="1">
    <citation type="submission" date="2015-02" db="EMBL/GenBank/DDBJ databases">
        <title>Pseudomonas helleri sp. nov. and Pseudomonas weihenstephanensis sp. nov., isolated from raw cows milk.</title>
        <authorList>
            <person name="von Neubeck M."/>
            <person name="Huptas C."/>
            <person name="Wenning M."/>
            <person name="Scherer S."/>
        </authorList>
    </citation>
    <scope>NUCLEOTIDE SEQUENCE [LARGE SCALE GENOMIC DNA]</scope>
    <source>
        <strain evidence="1 3">DSM 21104</strain>
    </source>
</reference>
<gene>
    <name evidence="2" type="ORF">SAMN04490203_4157</name>
    <name evidence="1" type="ORF">TU78_16780</name>
</gene>
<reference evidence="2 4" key="2">
    <citation type="submission" date="2016-10" db="EMBL/GenBank/DDBJ databases">
        <authorList>
            <person name="Varghese N."/>
            <person name="Submissions S."/>
        </authorList>
    </citation>
    <scope>NUCLEOTIDE SEQUENCE [LARGE SCALE GENOMIC DNA]</scope>
    <source>
        <strain evidence="2 4">BS3652</strain>
    </source>
</reference>
<dbReference type="PATRIC" id="fig|47884.3.peg.3837"/>
<dbReference type="Proteomes" id="UP000183155">
    <property type="component" value="Unassembled WGS sequence"/>
</dbReference>
<evidence type="ECO:0000313" key="3">
    <source>
        <dbReference type="Proteomes" id="UP000036395"/>
    </source>
</evidence>